<comment type="caution">
    <text evidence="2">The sequence shown here is derived from an EMBL/GenBank/DDBJ whole genome shotgun (WGS) entry which is preliminary data.</text>
</comment>
<dbReference type="PANTHER" id="PTHR20992">
    <property type="entry name" value="AT15442P-RELATED"/>
    <property type="match status" value="1"/>
</dbReference>
<sequence length="621" mass="67378">MNPVYLIHDETLDPETLLSGVEANVQPLLFGQTELPPQGARVILYLNDESIKLLWNNASENQWQLGILPHPQSKHASRAFCPANVKLTDCFTKLLEAECQSLDTLSCNGTPVFSNIIVGELLVFNLKDTSHALSRWHALINMVRKFRQLQLHSYELVTATDQRISLALLGMMVLEQGRRPWMGRGLAEILDPGDRRLSLVAVAPRSVMAFIALILRFLFQGRINPRNLPDSIGLIKTRRLTLSAAEGINYQLDGLAMGAKELVCEVQEKHIQLISPQLKEKTSTSDIRKDQLKMAQLPCGSAVAELADKPIPLFHHASEDEFRELFRSLRENAIASPAFNVLMVLSVLLAVTGLFADSAPVIIGAMILAPLMAPIISLAMGLARADSGLLQNAIKTLSGGIVLALFCAVLVTWLMPLSTLTSEMRARLTPTLLDLGVAVISGIAGAYANAKEEVAKSLAGVAIAVALVPPLSVVGIGLGWGDLAMAGGAMLLFTTNLVGIALSAALTFLVLGFAPFHLARKGVSITLLSLAIISIPLFLSFQKLVEKNRLIRALPQGQVTILDHQAELSIQEVIRGEPTLISVKLVSSEQLGTAHVEALKQSITQRLGQDIELEAEIRLKR</sequence>
<reference evidence="3" key="1">
    <citation type="journal article" date="2019" name="Int. J. Syst. Evol. Microbiol.">
        <title>The Global Catalogue of Microorganisms (GCM) 10K type strain sequencing project: providing services to taxonomists for standard genome sequencing and annotation.</title>
        <authorList>
            <consortium name="The Broad Institute Genomics Platform"/>
            <consortium name="The Broad Institute Genome Sequencing Center for Infectious Disease"/>
            <person name="Wu L."/>
            <person name="Ma J."/>
        </authorList>
    </citation>
    <scope>NUCLEOTIDE SEQUENCE [LARGE SCALE GENOMIC DNA]</scope>
    <source>
        <strain evidence="3">JCM 13378</strain>
    </source>
</reference>
<feature type="transmembrane region" description="Helical" evidence="1">
    <location>
        <begin position="428"/>
        <end position="448"/>
    </location>
</feature>
<proteinExistence type="predicted"/>
<organism evidence="2 3">
    <name type="scientific">Bowmanella denitrificans</name>
    <dbReference type="NCBI Taxonomy" id="366582"/>
    <lineage>
        <taxon>Bacteria</taxon>
        <taxon>Pseudomonadati</taxon>
        <taxon>Pseudomonadota</taxon>
        <taxon>Gammaproteobacteria</taxon>
        <taxon>Alteromonadales</taxon>
        <taxon>Alteromonadaceae</taxon>
        <taxon>Bowmanella</taxon>
    </lineage>
</organism>
<feature type="transmembrane region" description="Helical" evidence="1">
    <location>
        <begin position="523"/>
        <end position="541"/>
    </location>
</feature>
<accession>A0ABP3H5P3</accession>
<dbReference type="EMBL" id="BAAAEI010000015">
    <property type="protein sequence ID" value="GAA0361447.1"/>
    <property type="molecule type" value="Genomic_DNA"/>
</dbReference>
<name>A0ABP3H5P3_9ALTE</name>
<feature type="transmembrane region" description="Helical" evidence="1">
    <location>
        <begin position="486"/>
        <end position="511"/>
    </location>
</feature>
<protein>
    <recommendedName>
        <fullName evidence="4">TIGR00341 family protein</fullName>
    </recommendedName>
</protein>
<dbReference type="Proteomes" id="UP001501757">
    <property type="component" value="Unassembled WGS sequence"/>
</dbReference>
<feature type="transmembrane region" description="Helical" evidence="1">
    <location>
        <begin position="197"/>
        <end position="219"/>
    </location>
</feature>
<dbReference type="PANTHER" id="PTHR20992:SF9">
    <property type="entry name" value="AT15442P-RELATED"/>
    <property type="match status" value="1"/>
</dbReference>
<keyword evidence="1" id="KW-1133">Transmembrane helix</keyword>
<feature type="transmembrane region" description="Helical" evidence="1">
    <location>
        <begin position="397"/>
        <end position="416"/>
    </location>
</feature>
<dbReference type="SUPFAM" id="SSF111331">
    <property type="entry name" value="NAD kinase/diacylglycerol kinase-like"/>
    <property type="match status" value="1"/>
</dbReference>
<evidence type="ECO:0000313" key="3">
    <source>
        <dbReference type="Proteomes" id="UP001501757"/>
    </source>
</evidence>
<dbReference type="Pfam" id="PF04087">
    <property type="entry name" value="DUF389"/>
    <property type="match status" value="1"/>
</dbReference>
<evidence type="ECO:0000256" key="1">
    <source>
        <dbReference type="SAM" id="Phobius"/>
    </source>
</evidence>
<dbReference type="InterPro" id="IPR016064">
    <property type="entry name" value="NAD/diacylglycerol_kinase_sf"/>
</dbReference>
<dbReference type="InterPro" id="IPR005240">
    <property type="entry name" value="DUF389"/>
</dbReference>
<dbReference type="NCBIfam" id="TIGR00341">
    <property type="entry name" value="TIGR00341 family protein"/>
    <property type="match status" value="1"/>
</dbReference>
<keyword evidence="3" id="KW-1185">Reference proteome</keyword>
<keyword evidence="1" id="KW-0472">Membrane</keyword>
<feature type="transmembrane region" description="Helical" evidence="1">
    <location>
        <begin position="333"/>
        <end position="356"/>
    </location>
</feature>
<dbReference type="Gene3D" id="2.60.200.40">
    <property type="match status" value="1"/>
</dbReference>
<keyword evidence="1" id="KW-0812">Transmembrane</keyword>
<evidence type="ECO:0008006" key="4">
    <source>
        <dbReference type="Google" id="ProtNLM"/>
    </source>
</evidence>
<feature type="transmembrane region" description="Helical" evidence="1">
    <location>
        <begin position="362"/>
        <end position="385"/>
    </location>
</feature>
<feature type="transmembrane region" description="Helical" evidence="1">
    <location>
        <begin position="460"/>
        <end position="480"/>
    </location>
</feature>
<evidence type="ECO:0000313" key="2">
    <source>
        <dbReference type="EMBL" id="GAA0361447.1"/>
    </source>
</evidence>
<gene>
    <name evidence="2" type="ORF">GCM10009092_27220</name>
</gene>
<dbReference type="RefSeq" id="WP_343845625.1">
    <property type="nucleotide sequence ID" value="NZ_BAAAEI010000015.1"/>
</dbReference>